<comment type="caution">
    <text evidence="1">The sequence shown here is derived from an EMBL/GenBank/DDBJ whole genome shotgun (WGS) entry which is preliminary data.</text>
</comment>
<evidence type="ECO:0000313" key="2">
    <source>
        <dbReference type="Proteomes" id="UP001283361"/>
    </source>
</evidence>
<dbReference type="Proteomes" id="UP001283361">
    <property type="component" value="Unassembled WGS sequence"/>
</dbReference>
<keyword evidence="2" id="KW-1185">Reference proteome</keyword>
<evidence type="ECO:0000313" key="1">
    <source>
        <dbReference type="EMBL" id="KAK3791761.1"/>
    </source>
</evidence>
<sequence length="80" mass="9121">MRRDKHRETISSSILMLTVPGLWCLGRARREVAPARNRGSRSLTKLLIDNILVFRALFVLVRLFSAQCVTCSLWSGHIIL</sequence>
<organism evidence="1 2">
    <name type="scientific">Elysia crispata</name>
    <name type="common">lettuce slug</name>
    <dbReference type="NCBI Taxonomy" id="231223"/>
    <lineage>
        <taxon>Eukaryota</taxon>
        <taxon>Metazoa</taxon>
        <taxon>Spiralia</taxon>
        <taxon>Lophotrochozoa</taxon>
        <taxon>Mollusca</taxon>
        <taxon>Gastropoda</taxon>
        <taxon>Heterobranchia</taxon>
        <taxon>Euthyneura</taxon>
        <taxon>Panpulmonata</taxon>
        <taxon>Sacoglossa</taxon>
        <taxon>Placobranchoidea</taxon>
        <taxon>Plakobranchidae</taxon>
        <taxon>Elysia</taxon>
    </lineage>
</organism>
<accession>A0AAE1E2D5</accession>
<protein>
    <submittedName>
        <fullName evidence="1">Uncharacterized protein</fullName>
    </submittedName>
</protein>
<proteinExistence type="predicted"/>
<gene>
    <name evidence="1" type="ORF">RRG08_028909</name>
</gene>
<dbReference type="AlphaFoldDB" id="A0AAE1E2D5"/>
<dbReference type="EMBL" id="JAWDGP010001430">
    <property type="protein sequence ID" value="KAK3791761.1"/>
    <property type="molecule type" value="Genomic_DNA"/>
</dbReference>
<name>A0AAE1E2D5_9GAST</name>
<reference evidence="1" key="1">
    <citation type="journal article" date="2023" name="G3 (Bethesda)">
        <title>A reference genome for the long-term kleptoplast-retaining sea slug Elysia crispata morphotype clarki.</title>
        <authorList>
            <person name="Eastman K.E."/>
            <person name="Pendleton A.L."/>
            <person name="Shaikh M.A."/>
            <person name="Suttiyut T."/>
            <person name="Ogas R."/>
            <person name="Tomko P."/>
            <person name="Gavelis G."/>
            <person name="Widhalm J.R."/>
            <person name="Wisecaver J.H."/>
        </authorList>
    </citation>
    <scope>NUCLEOTIDE SEQUENCE</scope>
    <source>
        <strain evidence="1">ECLA1</strain>
    </source>
</reference>